<keyword evidence="6 9" id="KW-0731">Sigma factor</keyword>
<dbReference type="PANTHER" id="PTHR32248">
    <property type="entry name" value="RNA POLYMERASE SIGMA-54 FACTOR"/>
    <property type="match status" value="1"/>
</dbReference>
<dbReference type="PRINTS" id="PR00045">
    <property type="entry name" value="SIGMA54FCT"/>
</dbReference>
<dbReference type="InterPro" id="IPR038709">
    <property type="entry name" value="RpoN_core-bd_sf"/>
</dbReference>
<keyword evidence="8 9" id="KW-0804">Transcription</keyword>
<dbReference type="InterPro" id="IPR007634">
    <property type="entry name" value="RNA_pol_sigma_54_DNA-bd"/>
</dbReference>
<dbReference type="InterPro" id="IPR007046">
    <property type="entry name" value="RNA_pol_sigma_54_core-bd"/>
</dbReference>
<dbReference type="GO" id="GO:0006352">
    <property type="term" value="P:DNA-templated transcription initiation"/>
    <property type="evidence" value="ECO:0007669"/>
    <property type="project" value="InterPro"/>
</dbReference>
<evidence type="ECO:0000256" key="9">
    <source>
        <dbReference type="PIRNR" id="PIRNR000774"/>
    </source>
</evidence>
<evidence type="ECO:0000313" key="14">
    <source>
        <dbReference type="Proteomes" id="UP000215256"/>
    </source>
</evidence>
<gene>
    <name evidence="13" type="ORF">CES85_5665</name>
</gene>
<evidence type="ECO:0000259" key="12">
    <source>
        <dbReference type="Pfam" id="PF04963"/>
    </source>
</evidence>
<dbReference type="PROSITE" id="PS50044">
    <property type="entry name" value="SIGMA54_3"/>
    <property type="match status" value="1"/>
</dbReference>
<accession>A0A248UEN2</accession>
<evidence type="ECO:0000259" key="11">
    <source>
        <dbReference type="Pfam" id="PF04552"/>
    </source>
</evidence>
<dbReference type="KEGG" id="och:CES85_5665"/>
<dbReference type="GO" id="GO:0003677">
    <property type="term" value="F:DNA binding"/>
    <property type="evidence" value="ECO:0007669"/>
    <property type="project" value="UniProtKB-KW"/>
</dbReference>
<dbReference type="Pfam" id="PF04552">
    <property type="entry name" value="Sigma54_DBD"/>
    <property type="match status" value="1"/>
</dbReference>
<feature type="domain" description="RNA polymerase sigma factor 54 core-binding" evidence="12">
    <location>
        <begin position="86"/>
        <end position="273"/>
    </location>
</feature>
<evidence type="ECO:0000256" key="5">
    <source>
        <dbReference type="ARBA" id="ARBA00023015"/>
    </source>
</evidence>
<comment type="similarity">
    <text evidence="1 9">Belongs to the sigma-54 factor family.</text>
</comment>
<evidence type="ECO:0000256" key="2">
    <source>
        <dbReference type="ARBA" id="ARBA00022478"/>
    </source>
</evidence>
<evidence type="ECO:0000256" key="8">
    <source>
        <dbReference type="ARBA" id="ARBA00023163"/>
    </source>
</evidence>
<proteinExistence type="inferred from homology"/>
<dbReference type="Pfam" id="PF00309">
    <property type="entry name" value="Sigma54_AID"/>
    <property type="match status" value="1"/>
</dbReference>
<dbReference type="PANTHER" id="PTHR32248:SF4">
    <property type="entry name" value="RNA POLYMERASE SIGMA-54 FACTOR"/>
    <property type="match status" value="1"/>
</dbReference>
<dbReference type="GO" id="GO:0016779">
    <property type="term" value="F:nucleotidyltransferase activity"/>
    <property type="evidence" value="ECO:0007669"/>
    <property type="project" value="UniProtKB-KW"/>
</dbReference>
<dbReference type="PROSITE" id="PS00718">
    <property type="entry name" value="SIGMA54_2"/>
    <property type="match status" value="1"/>
</dbReference>
<dbReference type="GO" id="GO:0000428">
    <property type="term" value="C:DNA-directed RNA polymerase complex"/>
    <property type="evidence" value="ECO:0007669"/>
    <property type="project" value="UniProtKB-KW"/>
</dbReference>
<feature type="region of interest" description="Disordered" evidence="10">
    <location>
        <begin position="49"/>
        <end position="78"/>
    </location>
</feature>
<evidence type="ECO:0000256" key="4">
    <source>
        <dbReference type="ARBA" id="ARBA00022695"/>
    </source>
</evidence>
<evidence type="ECO:0000313" key="13">
    <source>
        <dbReference type="EMBL" id="ASV84861.1"/>
    </source>
</evidence>
<evidence type="ECO:0000256" key="10">
    <source>
        <dbReference type="SAM" id="MobiDB-lite"/>
    </source>
</evidence>
<dbReference type="GO" id="GO:0016987">
    <property type="term" value="F:sigma factor activity"/>
    <property type="evidence" value="ECO:0007669"/>
    <property type="project" value="UniProtKB-KW"/>
</dbReference>
<sequence>MNINMTVNASVRQTQQLTRQAIQAVEMLELGQGELEDFLHDQCERNPLLSLEPAPDADTAPSRLSTPGRQQSNPAVAANSDRLYSLEAVLRYQISLREHLQQQVTLAGLPANTLAAAQTIIDYLEPDGYFRQDIGEMADLTDLPICDLERALDEVQKLEPVGVGARNLKECLSLQLLDKGPVSESMAALIDNLHILERGEVAQLCRRCQITTNELSELLHQLRQLEPKPGRAFELDPVCPALPDILVTTHGSERIRVEMNPELLPRLLLDQEYYEDLSLRTNRNEEKEFLRNCLRDARHLVRNLNQRTVTMLKIASAVVRHQEQFFRLGDEGFRPLSQRQIALALKVHESTVSRAIANKSLLCDRGLFALKSFFSDGVGSEDGEEELASTVIRHRIKTLTAEETADNVLSDDAIVSMLKRDGVGVARRTVAKYRSQMRIPSSAQRKRNLQLRQLVPCRP</sequence>
<reference evidence="13 14" key="1">
    <citation type="submission" date="2017-07" db="EMBL/GenBank/DDBJ databases">
        <title>Phylogenetic study on the rhizospheric bacterium Ochrobactrum sp. A44.</title>
        <authorList>
            <person name="Krzyzanowska D.M."/>
            <person name="Ossowicki A."/>
            <person name="Rajewska M."/>
            <person name="Maciag T."/>
            <person name="Kaczynski Z."/>
            <person name="Czerwicka M."/>
            <person name="Jafra S."/>
        </authorList>
    </citation>
    <scope>NUCLEOTIDE SEQUENCE [LARGE SCALE GENOMIC DNA]</scope>
    <source>
        <strain evidence="13 14">A44</strain>
    </source>
</reference>
<dbReference type="Gene3D" id="1.10.10.60">
    <property type="entry name" value="Homeodomain-like"/>
    <property type="match status" value="1"/>
</dbReference>
<comment type="function">
    <text evidence="9">Sigma factors are initiation factors that promote the attachment of RNA polymerase to specific initiation sites and are then released.</text>
</comment>
<organism evidence="13 14">
    <name type="scientific">Ochrobactrum quorumnocens</name>
    <dbReference type="NCBI Taxonomy" id="271865"/>
    <lineage>
        <taxon>Bacteria</taxon>
        <taxon>Pseudomonadati</taxon>
        <taxon>Pseudomonadota</taxon>
        <taxon>Alphaproteobacteria</taxon>
        <taxon>Hyphomicrobiales</taxon>
        <taxon>Brucellaceae</taxon>
        <taxon>Brucella/Ochrobactrum group</taxon>
        <taxon>Ochrobactrum</taxon>
    </lineage>
</organism>
<dbReference type="GO" id="GO:0001216">
    <property type="term" value="F:DNA-binding transcription activator activity"/>
    <property type="evidence" value="ECO:0007669"/>
    <property type="project" value="InterPro"/>
</dbReference>
<dbReference type="AlphaFoldDB" id="A0A248UEN2"/>
<dbReference type="EMBL" id="CP022603">
    <property type="protein sequence ID" value="ASV84861.1"/>
    <property type="molecule type" value="Genomic_DNA"/>
</dbReference>
<keyword evidence="2 9" id="KW-0240">DNA-directed RNA polymerase</keyword>
<evidence type="ECO:0000256" key="1">
    <source>
        <dbReference type="ARBA" id="ARBA00008798"/>
    </source>
</evidence>
<feature type="compositionally biased region" description="Polar residues" evidence="10">
    <location>
        <begin position="62"/>
        <end position="74"/>
    </location>
</feature>
<dbReference type="OrthoDB" id="9814402at2"/>
<dbReference type="Pfam" id="PF04963">
    <property type="entry name" value="Sigma54_CBD"/>
    <property type="match status" value="1"/>
</dbReference>
<dbReference type="NCBIfam" id="TIGR02395">
    <property type="entry name" value="rpoN_sigma"/>
    <property type="match status" value="1"/>
</dbReference>
<keyword evidence="3 9" id="KW-0808">Transferase</keyword>
<evidence type="ECO:0000256" key="6">
    <source>
        <dbReference type="ARBA" id="ARBA00023082"/>
    </source>
</evidence>
<evidence type="ECO:0000256" key="3">
    <source>
        <dbReference type="ARBA" id="ARBA00022679"/>
    </source>
</evidence>
<dbReference type="Proteomes" id="UP000215256">
    <property type="component" value="Chromosome 2"/>
</dbReference>
<keyword evidence="5 9" id="KW-0805">Transcription regulation</keyword>
<dbReference type="InterPro" id="IPR000394">
    <property type="entry name" value="RNA_pol_sigma_54"/>
</dbReference>
<name>A0A248UEN2_9HYPH</name>
<feature type="domain" description="RNA polymerase sigma factor 54 DNA-binding" evidence="11">
    <location>
        <begin position="288"/>
        <end position="447"/>
    </location>
</feature>
<evidence type="ECO:0000256" key="7">
    <source>
        <dbReference type="ARBA" id="ARBA00023125"/>
    </source>
</evidence>
<keyword evidence="7 9" id="KW-0238">DNA-binding</keyword>
<dbReference type="Gene3D" id="1.10.10.1330">
    <property type="entry name" value="RNA polymerase sigma-54 factor, core-binding domain"/>
    <property type="match status" value="1"/>
</dbReference>
<dbReference type="RefSeq" id="WP_095445489.1">
    <property type="nucleotide sequence ID" value="NZ_CP022603.1"/>
</dbReference>
<protein>
    <recommendedName>
        <fullName evidence="9">RNA polymerase sigma-54 factor</fullName>
    </recommendedName>
</protein>
<keyword evidence="4 9" id="KW-0548">Nucleotidyltransferase</keyword>
<dbReference type="PIRSF" id="PIRSF000774">
    <property type="entry name" value="RpoN"/>
    <property type="match status" value="1"/>
</dbReference>